<dbReference type="InterPro" id="IPR001789">
    <property type="entry name" value="Sig_transdc_resp-reg_receiver"/>
</dbReference>
<feature type="domain" description="HD-GYP" evidence="3">
    <location>
        <begin position="152"/>
        <end position="363"/>
    </location>
</feature>
<feature type="domain" description="Response regulatory" evidence="2">
    <location>
        <begin position="10"/>
        <end position="125"/>
    </location>
</feature>
<dbReference type="Pfam" id="PF13487">
    <property type="entry name" value="HD_5"/>
    <property type="match status" value="1"/>
</dbReference>
<dbReference type="STRING" id="171383.AKJ31_00305"/>
<accession>A0A0M0I3E9</accession>
<keyword evidence="1" id="KW-0597">Phosphoprotein</keyword>
<dbReference type="SUPFAM" id="SSF109604">
    <property type="entry name" value="HD-domain/PDEase-like"/>
    <property type="match status" value="1"/>
</dbReference>
<evidence type="ECO:0000256" key="1">
    <source>
        <dbReference type="PROSITE-ProRule" id="PRU00169"/>
    </source>
</evidence>
<gene>
    <name evidence="4" type="ORF">AKJ31_00305</name>
</gene>
<dbReference type="InterPro" id="IPR037522">
    <property type="entry name" value="HD_GYP_dom"/>
</dbReference>
<comment type="caution">
    <text evidence="4">The sequence shown here is derived from an EMBL/GenBank/DDBJ whole genome shotgun (WGS) entry which is preliminary data.</text>
</comment>
<protein>
    <submittedName>
        <fullName evidence="4">Chemotaxis protein CheY</fullName>
    </submittedName>
</protein>
<name>A0A0M0I3E9_9VIBR</name>
<dbReference type="AlphaFoldDB" id="A0A0M0I3E9"/>
<dbReference type="EMBL" id="LHPI01000001">
    <property type="protein sequence ID" value="KOO08846.1"/>
    <property type="molecule type" value="Genomic_DNA"/>
</dbReference>
<dbReference type="PROSITE" id="PS51832">
    <property type="entry name" value="HD_GYP"/>
    <property type="match status" value="1"/>
</dbReference>
<evidence type="ECO:0000313" key="4">
    <source>
        <dbReference type="EMBL" id="KOO08846.1"/>
    </source>
</evidence>
<dbReference type="Pfam" id="PF00072">
    <property type="entry name" value="Response_reg"/>
    <property type="match status" value="1"/>
</dbReference>
<dbReference type="RefSeq" id="WP_053407099.1">
    <property type="nucleotide sequence ID" value="NZ_DAIPHI010000053.1"/>
</dbReference>
<dbReference type="GO" id="GO:0008081">
    <property type="term" value="F:phosphoric diester hydrolase activity"/>
    <property type="evidence" value="ECO:0007669"/>
    <property type="project" value="UniProtKB-ARBA"/>
</dbReference>
<sequence>MPTGNLRDCTVLIVDDSADNLAFMAQGLKNLYHVKAAKSGEMALCILNQFDIDLILLDIVMPDMTGYDVIRAVRANHDKCNIPVVFLTGKNSPEDEKLGFELGAADYIHKPVSIPLLRSRVKTHLQNKRSKDILLDQNGYLESQVVKRSSELDRMQDAVVFALASLAETRDPETGNHILRTQHYVKLLAEKLAEKPHYSNLLTPKMIDTYFKAAPLHDIGKVGIVDSILLKPGKLTDEEFEIMKRHTTLGLLALEKAETLSGAENELITVAKEIAYGHHEKWNGSGYPNGYSGEAIPLSARLMALADVYDALRCRRVYKDPMTHQDAKQIIMAGNGQHFDPEVIEAFIEQEQLFIKVAEEFGDEAPDCFIEMKKPVNL</sequence>
<dbReference type="PANTHER" id="PTHR45228:SF5">
    <property type="entry name" value="CYCLIC DI-GMP PHOSPHODIESTERASE VC_1348-RELATED"/>
    <property type="match status" value="1"/>
</dbReference>
<organism evidence="4 5">
    <name type="scientific">Vibrio hepatarius</name>
    <dbReference type="NCBI Taxonomy" id="171383"/>
    <lineage>
        <taxon>Bacteria</taxon>
        <taxon>Pseudomonadati</taxon>
        <taxon>Pseudomonadota</taxon>
        <taxon>Gammaproteobacteria</taxon>
        <taxon>Vibrionales</taxon>
        <taxon>Vibrionaceae</taxon>
        <taxon>Vibrio</taxon>
        <taxon>Vibrio oreintalis group</taxon>
    </lineage>
</organism>
<dbReference type="Gene3D" id="3.40.50.2300">
    <property type="match status" value="1"/>
</dbReference>
<dbReference type="PANTHER" id="PTHR45228">
    <property type="entry name" value="CYCLIC DI-GMP PHOSPHODIESTERASE TM_0186-RELATED"/>
    <property type="match status" value="1"/>
</dbReference>
<dbReference type="Gene3D" id="1.10.3210.10">
    <property type="entry name" value="Hypothetical protein af1432"/>
    <property type="match status" value="1"/>
</dbReference>
<dbReference type="SUPFAM" id="SSF52172">
    <property type="entry name" value="CheY-like"/>
    <property type="match status" value="1"/>
</dbReference>
<dbReference type="SMART" id="SM00471">
    <property type="entry name" value="HDc"/>
    <property type="match status" value="1"/>
</dbReference>
<dbReference type="InterPro" id="IPR003607">
    <property type="entry name" value="HD/PDEase_dom"/>
</dbReference>
<reference evidence="5" key="1">
    <citation type="submission" date="2015-08" db="EMBL/GenBank/DDBJ databases">
        <title>Vibrio galatheae sp. nov., a novel member of the Vibrionaceae family isolated from the Solomon Islands.</title>
        <authorList>
            <person name="Giubergia S."/>
            <person name="Machado H."/>
            <person name="Mateiu R.V."/>
            <person name="Gram L."/>
        </authorList>
    </citation>
    <scope>NUCLEOTIDE SEQUENCE [LARGE SCALE GENOMIC DNA]</scope>
    <source>
        <strain evidence="5">DSM 19134</strain>
    </source>
</reference>
<proteinExistence type="predicted"/>
<evidence type="ECO:0000313" key="5">
    <source>
        <dbReference type="Proteomes" id="UP000037530"/>
    </source>
</evidence>
<evidence type="ECO:0000259" key="3">
    <source>
        <dbReference type="PROSITE" id="PS51832"/>
    </source>
</evidence>
<keyword evidence="5" id="KW-1185">Reference proteome</keyword>
<dbReference type="PROSITE" id="PS50110">
    <property type="entry name" value="RESPONSE_REGULATORY"/>
    <property type="match status" value="1"/>
</dbReference>
<dbReference type="GO" id="GO:0000160">
    <property type="term" value="P:phosphorelay signal transduction system"/>
    <property type="evidence" value="ECO:0007669"/>
    <property type="project" value="InterPro"/>
</dbReference>
<dbReference type="InterPro" id="IPR011006">
    <property type="entry name" value="CheY-like_superfamily"/>
</dbReference>
<dbReference type="OrthoDB" id="6210373at2"/>
<dbReference type="Proteomes" id="UP000037530">
    <property type="component" value="Unassembled WGS sequence"/>
</dbReference>
<evidence type="ECO:0000259" key="2">
    <source>
        <dbReference type="PROSITE" id="PS50110"/>
    </source>
</evidence>
<feature type="modified residue" description="4-aspartylphosphate" evidence="1">
    <location>
        <position position="58"/>
    </location>
</feature>
<dbReference type="CDD" id="cd00077">
    <property type="entry name" value="HDc"/>
    <property type="match status" value="1"/>
</dbReference>
<dbReference type="SMART" id="SM00448">
    <property type="entry name" value="REC"/>
    <property type="match status" value="1"/>
</dbReference>
<dbReference type="PATRIC" id="fig|171383.3.peg.62"/>
<dbReference type="InterPro" id="IPR052020">
    <property type="entry name" value="Cyclic_di-GMP/3'3'-cGAMP_PDE"/>
</dbReference>